<dbReference type="PROSITE" id="PS51480">
    <property type="entry name" value="DHAL"/>
    <property type="match status" value="1"/>
</dbReference>
<dbReference type="PANTHER" id="PTHR33434">
    <property type="entry name" value="DEGV DOMAIN-CONTAINING PROTEIN DR_1986-RELATED"/>
    <property type="match status" value="1"/>
</dbReference>
<dbReference type="InterPro" id="IPR048394">
    <property type="entry name" value="FakA-like_M"/>
</dbReference>
<dbReference type="InterPro" id="IPR033470">
    <property type="entry name" value="FakA-like_C"/>
</dbReference>
<dbReference type="PANTHER" id="PTHR33434:SF4">
    <property type="entry name" value="PHOSPHATASE PROTEIN"/>
    <property type="match status" value="1"/>
</dbReference>
<dbReference type="InterPro" id="IPR004007">
    <property type="entry name" value="DhaL_dom"/>
</dbReference>
<evidence type="ECO:0000313" key="3">
    <source>
        <dbReference type="Proteomes" id="UP000621436"/>
    </source>
</evidence>
<dbReference type="NCBIfam" id="TIGR03599">
    <property type="entry name" value="YloV"/>
    <property type="match status" value="1"/>
</dbReference>
<dbReference type="GO" id="GO:0006071">
    <property type="term" value="P:glycerol metabolic process"/>
    <property type="evidence" value="ECO:0007669"/>
    <property type="project" value="InterPro"/>
</dbReference>
<dbReference type="RefSeq" id="WP_270453707.1">
    <property type="nucleotide sequence ID" value="NZ_JADPIE010000003.1"/>
</dbReference>
<accession>A0A931F6D2</accession>
<evidence type="ECO:0000259" key="1">
    <source>
        <dbReference type="PROSITE" id="PS51480"/>
    </source>
</evidence>
<name>A0A931F6D2_9FIRM</name>
<dbReference type="Gene3D" id="1.25.40.340">
    <property type="match status" value="1"/>
</dbReference>
<dbReference type="InterPro" id="IPR036117">
    <property type="entry name" value="DhaL_dom_sf"/>
</dbReference>
<dbReference type="Pfam" id="PF13684">
    <property type="entry name" value="FakA-like_C"/>
    <property type="match status" value="1"/>
</dbReference>
<protein>
    <submittedName>
        <fullName evidence="2">DAK2 domain-containing protein</fullName>
    </submittedName>
</protein>
<dbReference type="AlphaFoldDB" id="A0A931F6D2"/>
<dbReference type="Proteomes" id="UP000621436">
    <property type="component" value="Unassembled WGS sequence"/>
</dbReference>
<dbReference type="Pfam" id="PF21645">
    <property type="entry name" value="FakA-like_M"/>
    <property type="match status" value="1"/>
</dbReference>
<sequence length="576" mass="63911">MKTGNKNNRGINTIDGDRFKEMLETALSRLGQQKSLVDSLNVFPVPDGDTGTNMYLTMQEAVEETKNSKSDRIDDICESMSRGALMGARGNSGVILSQLLRGFAQAVEGNKLMDAKVFAEALKNASKVAYKGVLKPVEGTILTVSRKAADGAKKGLKKSDDTQVILEETIEAANVALNKTPEQLPVLKEAEVVDAGGQGYIFILEGMLQALKGEVIYSDTGDVAAHKNLGAHQKREEDIKYTFCTQLLIHLDKEDGQKEIDRVRKELNNYGDSLMVVGSDEIIKVHIHTNHPGVILEYGLKIGIIDDIKIDNMKSQHRDMIYKEKPELKVVNDDHSVATKSSTDAETIKISNKDDKPKKRGIITVAAGEGIKDILTELGADEVIFGGQSMNPSTNDFVQALEKLNAKEIIIFPNNKNVVSAARQAAELEEEKTVKVIPTRSFTEAIAAMMHYNEHEELDTMVDAMDEEREYVRTAQITKAVKDSKVQGLDIKEGDVIGLIDGNIKVKGNDYERVVVKLFEESLEDEELITIYYGEEVTEDDAIKLRKKLLNRFDNIDEIEIYAGEQPLYPYIISLE</sequence>
<dbReference type="SMART" id="SM01120">
    <property type="entry name" value="Dak2"/>
    <property type="match status" value="1"/>
</dbReference>
<dbReference type="SUPFAM" id="SSF101473">
    <property type="entry name" value="DhaL-like"/>
    <property type="match status" value="1"/>
</dbReference>
<reference evidence="2" key="1">
    <citation type="submission" date="2020-11" db="EMBL/GenBank/DDBJ databases">
        <title>Halonatronomonas betainensis gen. nov., sp. nov. a novel haloalkaliphilic representative of the family Halanaerobiacae capable of betaine degradation.</title>
        <authorList>
            <person name="Boltyanskaya Y."/>
            <person name="Kevbrin V."/>
            <person name="Detkova E."/>
            <person name="Grouzdev D.S."/>
            <person name="Koziaeva V."/>
            <person name="Zhilina T."/>
        </authorList>
    </citation>
    <scope>NUCLEOTIDE SEQUENCE</scope>
    <source>
        <strain evidence="2">Z-7014</strain>
    </source>
</reference>
<gene>
    <name evidence="2" type="ORF">I0Q91_06890</name>
</gene>
<proteinExistence type="predicted"/>
<dbReference type="Pfam" id="PF02734">
    <property type="entry name" value="Dak2"/>
    <property type="match status" value="1"/>
</dbReference>
<dbReference type="SMART" id="SM01121">
    <property type="entry name" value="Dak1_2"/>
    <property type="match status" value="1"/>
</dbReference>
<comment type="caution">
    <text evidence="2">The sequence shown here is derived from an EMBL/GenBank/DDBJ whole genome shotgun (WGS) entry which is preliminary data.</text>
</comment>
<dbReference type="GO" id="GO:0004371">
    <property type="term" value="F:glycerone kinase activity"/>
    <property type="evidence" value="ECO:0007669"/>
    <property type="project" value="InterPro"/>
</dbReference>
<dbReference type="EMBL" id="JADPIE010000003">
    <property type="protein sequence ID" value="MBF8436795.1"/>
    <property type="molecule type" value="Genomic_DNA"/>
</dbReference>
<feature type="domain" description="DhaL" evidence="1">
    <location>
        <begin position="17"/>
        <end position="209"/>
    </location>
</feature>
<keyword evidence="3" id="KW-1185">Reference proteome</keyword>
<organism evidence="2 3">
    <name type="scientific">Halonatronomonas betaini</name>
    <dbReference type="NCBI Taxonomy" id="2778430"/>
    <lineage>
        <taxon>Bacteria</taxon>
        <taxon>Bacillati</taxon>
        <taxon>Bacillota</taxon>
        <taxon>Clostridia</taxon>
        <taxon>Halanaerobiales</taxon>
        <taxon>Halarsenatibacteraceae</taxon>
        <taxon>Halonatronomonas</taxon>
    </lineage>
</organism>
<evidence type="ECO:0000313" key="2">
    <source>
        <dbReference type="EMBL" id="MBF8436795.1"/>
    </source>
</evidence>
<dbReference type="InterPro" id="IPR050270">
    <property type="entry name" value="DegV_domain_contain"/>
</dbReference>
<dbReference type="InterPro" id="IPR019986">
    <property type="entry name" value="YloV-like"/>
</dbReference>